<dbReference type="Gene3D" id="3.40.50.300">
    <property type="entry name" value="P-loop containing nucleotide triphosphate hydrolases"/>
    <property type="match status" value="1"/>
</dbReference>
<dbReference type="EC" id="2.7.7.62" evidence="14"/>
<comment type="function">
    <text evidence="4 14">Catalyzes ATP-dependent phosphorylation of adenosylcobinamide and addition of GMP to adenosylcobinamide phosphate.</text>
</comment>
<evidence type="ECO:0000256" key="12">
    <source>
        <dbReference type="ARBA" id="ARBA00022840"/>
    </source>
</evidence>
<feature type="active site" description="GMP-histidine intermediate" evidence="15">
    <location>
        <position position="62"/>
    </location>
</feature>
<evidence type="ECO:0000256" key="10">
    <source>
        <dbReference type="ARBA" id="ARBA00022741"/>
    </source>
</evidence>
<dbReference type="GO" id="GO:0005525">
    <property type="term" value="F:GTP binding"/>
    <property type="evidence" value="ECO:0007669"/>
    <property type="project" value="UniProtKB-UniRule"/>
</dbReference>
<keyword evidence="9 14" id="KW-0808">Transferase</keyword>
<evidence type="ECO:0000256" key="11">
    <source>
        <dbReference type="ARBA" id="ARBA00022777"/>
    </source>
</evidence>
<dbReference type="GO" id="GO:0009236">
    <property type="term" value="P:cobalamin biosynthetic process"/>
    <property type="evidence" value="ECO:0007669"/>
    <property type="project" value="UniProtKB-UniRule"/>
</dbReference>
<keyword evidence="12 14" id="KW-0067">ATP-binding</keyword>
<organism evidence="17 18">
    <name type="scientific">Komagataeibacter saccharivorans</name>
    <dbReference type="NCBI Taxonomy" id="265959"/>
    <lineage>
        <taxon>Bacteria</taxon>
        <taxon>Pseudomonadati</taxon>
        <taxon>Pseudomonadota</taxon>
        <taxon>Alphaproteobacteria</taxon>
        <taxon>Acetobacterales</taxon>
        <taxon>Acetobacteraceae</taxon>
        <taxon>Komagataeibacter</taxon>
    </lineage>
</organism>
<dbReference type="SUPFAM" id="SSF52540">
    <property type="entry name" value="P-loop containing nucleoside triphosphate hydrolases"/>
    <property type="match status" value="1"/>
</dbReference>
<feature type="binding site" evidence="16">
    <location>
        <begin position="21"/>
        <end position="28"/>
    </location>
    <ligand>
        <name>GTP</name>
        <dbReference type="ChEBI" id="CHEBI:37565"/>
    </ligand>
</feature>
<comment type="pathway">
    <text evidence="6 14">Cofactor biosynthesis; adenosylcobalamin biosynthesis; adenosylcobalamin from cob(II)yrinate a,c-diamide: step 5/7.</text>
</comment>
<dbReference type="EMBL" id="CP023036">
    <property type="protein sequence ID" value="AXY22521.1"/>
    <property type="molecule type" value="Genomic_DNA"/>
</dbReference>
<keyword evidence="10 14" id="KW-0547">Nucleotide-binding</keyword>
<evidence type="ECO:0000256" key="1">
    <source>
        <dbReference type="ARBA" id="ARBA00000312"/>
    </source>
</evidence>
<dbReference type="Pfam" id="PF02283">
    <property type="entry name" value="CobU"/>
    <property type="match status" value="1"/>
</dbReference>
<evidence type="ECO:0000256" key="3">
    <source>
        <dbReference type="ARBA" id="ARBA00001522"/>
    </source>
</evidence>
<evidence type="ECO:0000256" key="4">
    <source>
        <dbReference type="ARBA" id="ARBA00003889"/>
    </source>
</evidence>
<evidence type="ECO:0000256" key="13">
    <source>
        <dbReference type="ARBA" id="ARBA00023134"/>
    </source>
</evidence>
<evidence type="ECO:0000256" key="5">
    <source>
        <dbReference type="ARBA" id="ARBA00004692"/>
    </source>
</evidence>
<keyword evidence="11 14" id="KW-0418">Kinase</keyword>
<reference evidence="17 18" key="1">
    <citation type="submission" date="2017-08" db="EMBL/GenBank/DDBJ databases">
        <title>Complete genome sequence of Gluconacetobacter saccharivorans CV1 isolated from Fermented Vinegar.</title>
        <authorList>
            <person name="Kim S.-Y."/>
        </authorList>
    </citation>
    <scope>NUCLEOTIDE SEQUENCE [LARGE SCALE GENOMIC DNA]</scope>
    <source>
        <strain evidence="17 18">CV1</strain>
    </source>
</reference>
<sequence>MKAVPPQDGTTGMLACTLVLGGARSGKSRFAEGLFTRWPTPWTYIATCQPHDDEMTRRVARHRAGRGEGWHTREAPLDLPAALDGAGARPVLVDCLTLWLTNLMLAEQDIAAATQALLAALARRTGPTVLVSNEVGQGIVPDNALARRFRDEAGLLHQALAREVAHVVFVVAGLPMELK</sequence>
<feature type="binding site" evidence="16">
    <location>
        <position position="74"/>
    </location>
    <ligand>
        <name>GTP</name>
        <dbReference type="ChEBI" id="CHEBI:37565"/>
    </ligand>
</feature>
<feature type="binding site" evidence="16">
    <location>
        <position position="94"/>
    </location>
    <ligand>
        <name>GTP</name>
        <dbReference type="ChEBI" id="CHEBI:37565"/>
    </ligand>
</feature>
<dbReference type="CDD" id="cd00544">
    <property type="entry name" value="CobU"/>
    <property type="match status" value="1"/>
</dbReference>
<dbReference type="GO" id="GO:0043752">
    <property type="term" value="F:adenosylcobinamide kinase activity"/>
    <property type="evidence" value="ECO:0007669"/>
    <property type="project" value="UniProtKB-EC"/>
</dbReference>
<dbReference type="EC" id="2.7.1.156" evidence="14"/>
<comment type="catalytic activity">
    <reaction evidence="1 14">
        <text>adenosylcob(III)inamide + ATP = adenosylcob(III)inamide phosphate + ADP + H(+)</text>
        <dbReference type="Rhea" id="RHEA:15769"/>
        <dbReference type="ChEBI" id="CHEBI:2480"/>
        <dbReference type="ChEBI" id="CHEBI:15378"/>
        <dbReference type="ChEBI" id="CHEBI:30616"/>
        <dbReference type="ChEBI" id="CHEBI:58502"/>
        <dbReference type="ChEBI" id="CHEBI:456216"/>
        <dbReference type="EC" id="2.7.1.156"/>
    </reaction>
</comment>
<gene>
    <name evidence="17" type="primary">cobP</name>
    <name evidence="17" type="ORF">CD178_01758</name>
</gene>
<dbReference type="Proteomes" id="UP000264120">
    <property type="component" value="Chromosome"/>
</dbReference>
<protein>
    <recommendedName>
        <fullName evidence="14">Bifunctional adenosylcobalamin biosynthesis protein</fullName>
        <ecNumber evidence="14">2.7.1.156</ecNumber>
        <ecNumber evidence="14">2.7.7.62</ecNumber>
    </recommendedName>
</protein>
<keyword evidence="18" id="KW-1185">Reference proteome</keyword>
<dbReference type="PANTHER" id="PTHR34848:SF1">
    <property type="entry name" value="BIFUNCTIONAL ADENOSYLCOBALAMIN BIOSYNTHESIS PROTEIN COBU"/>
    <property type="match status" value="1"/>
</dbReference>
<dbReference type="KEGG" id="ksc:CD178_01758"/>
<dbReference type="NCBIfam" id="NF004469">
    <property type="entry name" value="PRK05800.1"/>
    <property type="match status" value="1"/>
</dbReference>
<evidence type="ECO:0000256" key="6">
    <source>
        <dbReference type="ARBA" id="ARBA00005159"/>
    </source>
</evidence>
<evidence type="ECO:0000256" key="2">
    <source>
        <dbReference type="ARBA" id="ARBA00000711"/>
    </source>
</evidence>
<proteinExistence type="inferred from homology"/>
<evidence type="ECO:0000256" key="9">
    <source>
        <dbReference type="ARBA" id="ARBA00022679"/>
    </source>
</evidence>
<comment type="similarity">
    <text evidence="7 14">Belongs to the CobU/CobP family.</text>
</comment>
<name>A0A347WCC8_9PROT</name>
<dbReference type="InterPro" id="IPR003203">
    <property type="entry name" value="CobU/CobP"/>
</dbReference>
<dbReference type="PANTHER" id="PTHR34848">
    <property type="match status" value="1"/>
</dbReference>
<dbReference type="UniPathway" id="UPA00148">
    <property type="reaction ID" value="UER00236"/>
</dbReference>
<dbReference type="AlphaFoldDB" id="A0A347WCC8"/>
<comment type="catalytic activity">
    <reaction evidence="3">
        <text>adenosylcob(III)inamide + GTP = adenosylcob(III)inamide phosphate + GDP + H(+)</text>
        <dbReference type="Rhea" id="RHEA:15765"/>
        <dbReference type="ChEBI" id="CHEBI:2480"/>
        <dbReference type="ChEBI" id="CHEBI:15378"/>
        <dbReference type="ChEBI" id="CHEBI:37565"/>
        <dbReference type="ChEBI" id="CHEBI:58189"/>
        <dbReference type="ChEBI" id="CHEBI:58502"/>
        <dbReference type="EC" id="2.7.1.156"/>
    </reaction>
</comment>
<evidence type="ECO:0000313" key="17">
    <source>
        <dbReference type="EMBL" id="AXY22521.1"/>
    </source>
</evidence>
<dbReference type="PIRSF" id="PIRSF006135">
    <property type="entry name" value="CobU"/>
    <property type="match status" value="1"/>
</dbReference>
<evidence type="ECO:0000256" key="15">
    <source>
        <dbReference type="PIRSR" id="PIRSR006135-1"/>
    </source>
</evidence>
<dbReference type="GO" id="GO:0005524">
    <property type="term" value="F:ATP binding"/>
    <property type="evidence" value="ECO:0007669"/>
    <property type="project" value="UniProtKB-UniRule"/>
</dbReference>
<dbReference type="InterPro" id="IPR027417">
    <property type="entry name" value="P-loop_NTPase"/>
</dbReference>
<evidence type="ECO:0000256" key="14">
    <source>
        <dbReference type="PIRNR" id="PIRNR006135"/>
    </source>
</evidence>
<evidence type="ECO:0000256" key="8">
    <source>
        <dbReference type="ARBA" id="ARBA00022573"/>
    </source>
</evidence>
<keyword evidence="13 14" id="KW-0342">GTP-binding</keyword>
<evidence type="ECO:0000313" key="18">
    <source>
        <dbReference type="Proteomes" id="UP000264120"/>
    </source>
</evidence>
<accession>A0A347WCC8</accession>
<evidence type="ECO:0000256" key="7">
    <source>
        <dbReference type="ARBA" id="ARBA00007490"/>
    </source>
</evidence>
<feature type="binding site" evidence="16">
    <location>
        <begin position="63"/>
        <end position="66"/>
    </location>
    <ligand>
        <name>GTP</name>
        <dbReference type="ChEBI" id="CHEBI:37565"/>
    </ligand>
</feature>
<comment type="pathway">
    <text evidence="5 14">Cofactor biosynthesis; adenosylcobalamin biosynthesis; adenosylcobalamin from cob(II)yrinate a,c-diamide: step 6/7.</text>
</comment>
<keyword evidence="8 14" id="KW-0169">Cobalamin biosynthesis</keyword>
<evidence type="ECO:0000256" key="16">
    <source>
        <dbReference type="PIRSR" id="PIRSR006135-2"/>
    </source>
</evidence>
<comment type="catalytic activity">
    <reaction evidence="2 14">
        <text>adenosylcob(III)inamide phosphate + GTP + H(+) = adenosylcob(III)inamide-GDP + diphosphate</text>
        <dbReference type="Rhea" id="RHEA:22712"/>
        <dbReference type="ChEBI" id="CHEBI:15378"/>
        <dbReference type="ChEBI" id="CHEBI:33019"/>
        <dbReference type="ChEBI" id="CHEBI:37565"/>
        <dbReference type="ChEBI" id="CHEBI:58502"/>
        <dbReference type="ChEBI" id="CHEBI:60487"/>
        <dbReference type="EC" id="2.7.7.62"/>
    </reaction>
</comment>
<dbReference type="GO" id="GO:0008820">
    <property type="term" value="F:cobinamide phosphate guanylyltransferase activity"/>
    <property type="evidence" value="ECO:0007669"/>
    <property type="project" value="UniProtKB-UniRule"/>
</dbReference>